<evidence type="ECO:0000259" key="6">
    <source>
        <dbReference type="Pfam" id="PF04116"/>
    </source>
</evidence>
<dbReference type="GO" id="GO:0102772">
    <property type="term" value="F:sphingolipid C4-monooxygenase activity"/>
    <property type="evidence" value="ECO:0007669"/>
    <property type="project" value="EnsemblFungi"/>
</dbReference>
<dbReference type="GO" id="GO:0042284">
    <property type="term" value="F:sphingolipid delta-4 desaturase activity"/>
    <property type="evidence" value="ECO:0007669"/>
    <property type="project" value="EnsemblFungi"/>
</dbReference>
<sequence>MLDSIWLSSSSLLSNQSSSTSSSSYLQDLITPNQIKFPIYHFHREEVIPGIGDNVLSFTVPLITYWVVSIFFTLIDYLQLPFIEKYRLHEPIEVSSRNRVTPTEVIKAVLIQQFIQTALAILVLDETGSILNRDYLSEMKPYALPVATLIRIILTPNHAKWVLTHYGRDITQWAYWWGVPIIQYLWASFIMDTWQYFWHRAFHINQFLYKHIHSVHHRLYCPYSFGALYNHPLEGFILDTLGALVAHAGSGMSIRQATVLFGLSTAKTVDDHCGLALPWDPFQHLFGNNADYHDIHHQQFGIKKNFSQPYFVHWDVLLGTRMTRKEVEDRFGKKSSSSSSRVTSVEVHTDERDDHMITTTSSSPASDLFEFKDE</sequence>
<evidence type="ECO:0000256" key="4">
    <source>
        <dbReference type="ARBA" id="ARBA00023136"/>
    </source>
</evidence>
<evidence type="ECO:0000313" key="8">
    <source>
        <dbReference type="Proteomes" id="UP000001072"/>
    </source>
</evidence>
<keyword evidence="8" id="KW-1185">Reference proteome</keyword>
<gene>
    <name evidence="7" type="ORF">MELLADRAFT_77012</name>
</gene>
<proteinExistence type="predicted"/>
<name>F4RCE2_MELLP</name>
<protein>
    <recommendedName>
        <fullName evidence="6">Fatty acid hydroxylase domain-containing protein</fullName>
    </recommendedName>
</protein>
<accession>F4RCE2</accession>
<comment type="subcellular location">
    <subcellularLocation>
        <location evidence="1">Membrane</location>
    </subcellularLocation>
</comment>
<dbReference type="InterPro" id="IPR050307">
    <property type="entry name" value="Sterol_Desaturase_Related"/>
</dbReference>
<dbReference type="Proteomes" id="UP000001072">
    <property type="component" value="Unassembled WGS sequence"/>
</dbReference>
<dbReference type="InterPro" id="IPR006694">
    <property type="entry name" value="Fatty_acid_hydroxylase"/>
</dbReference>
<keyword evidence="2" id="KW-0812">Transmembrane</keyword>
<keyword evidence="4" id="KW-0472">Membrane</keyword>
<dbReference type="RefSeq" id="XP_007406768.1">
    <property type="nucleotide sequence ID" value="XM_007406706.1"/>
</dbReference>
<dbReference type="GeneID" id="18932873"/>
<evidence type="ECO:0000313" key="7">
    <source>
        <dbReference type="EMBL" id="EGG09714.1"/>
    </source>
</evidence>
<feature type="domain" description="Fatty acid hydroxylase" evidence="6">
    <location>
        <begin position="187"/>
        <end position="320"/>
    </location>
</feature>
<evidence type="ECO:0000256" key="1">
    <source>
        <dbReference type="ARBA" id="ARBA00004370"/>
    </source>
</evidence>
<keyword evidence="3" id="KW-1133">Transmembrane helix</keyword>
<dbReference type="EMBL" id="GL883096">
    <property type="protein sequence ID" value="EGG09714.1"/>
    <property type="molecule type" value="Genomic_DNA"/>
</dbReference>
<dbReference type="GO" id="GO:0005789">
    <property type="term" value="C:endoplasmic reticulum membrane"/>
    <property type="evidence" value="ECO:0007669"/>
    <property type="project" value="EnsemblFungi"/>
</dbReference>
<organism evidence="8">
    <name type="scientific">Melampsora larici-populina (strain 98AG31 / pathotype 3-4-7)</name>
    <name type="common">Poplar leaf rust fungus</name>
    <dbReference type="NCBI Taxonomy" id="747676"/>
    <lineage>
        <taxon>Eukaryota</taxon>
        <taxon>Fungi</taxon>
        <taxon>Dikarya</taxon>
        <taxon>Basidiomycota</taxon>
        <taxon>Pucciniomycotina</taxon>
        <taxon>Pucciniomycetes</taxon>
        <taxon>Pucciniales</taxon>
        <taxon>Melampsoraceae</taxon>
        <taxon>Melampsora</taxon>
    </lineage>
</organism>
<dbReference type="PANTHER" id="PTHR11863">
    <property type="entry name" value="STEROL DESATURASE"/>
    <property type="match status" value="1"/>
</dbReference>
<dbReference type="FunCoup" id="F4RCE2">
    <property type="interactions" value="87"/>
</dbReference>
<evidence type="ECO:0000256" key="5">
    <source>
        <dbReference type="SAM" id="MobiDB-lite"/>
    </source>
</evidence>
<evidence type="ECO:0000256" key="3">
    <source>
        <dbReference type="ARBA" id="ARBA00022989"/>
    </source>
</evidence>
<feature type="region of interest" description="Disordered" evidence="5">
    <location>
        <begin position="329"/>
        <end position="374"/>
    </location>
</feature>
<dbReference type="Pfam" id="PF04116">
    <property type="entry name" value="FA_hydroxylase"/>
    <property type="match status" value="1"/>
</dbReference>
<dbReference type="eggNOG" id="KOG0874">
    <property type="taxonomic scope" value="Eukaryota"/>
</dbReference>
<dbReference type="HOGENOM" id="CLU_043293_1_1_1"/>
<reference evidence="8" key="1">
    <citation type="journal article" date="2011" name="Proc. Natl. Acad. Sci. U.S.A.">
        <title>Obligate biotrophy features unraveled by the genomic analysis of rust fungi.</title>
        <authorList>
            <person name="Duplessis S."/>
            <person name="Cuomo C.A."/>
            <person name="Lin Y.-C."/>
            <person name="Aerts A."/>
            <person name="Tisserant E."/>
            <person name="Veneault-Fourrey C."/>
            <person name="Joly D.L."/>
            <person name="Hacquard S."/>
            <person name="Amselem J."/>
            <person name="Cantarel B.L."/>
            <person name="Chiu R."/>
            <person name="Coutinho P.M."/>
            <person name="Feau N."/>
            <person name="Field M."/>
            <person name="Frey P."/>
            <person name="Gelhaye E."/>
            <person name="Goldberg J."/>
            <person name="Grabherr M.G."/>
            <person name="Kodira C.D."/>
            <person name="Kohler A."/>
            <person name="Kuees U."/>
            <person name="Lindquist E.A."/>
            <person name="Lucas S.M."/>
            <person name="Mago R."/>
            <person name="Mauceli E."/>
            <person name="Morin E."/>
            <person name="Murat C."/>
            <person name="Pangilinan J.L."/>
            <person name="Park R."/>
            <person name="Pearson M."/>
            <person name="Quesneville H."/>
            <person name="Rouhier N."/>
            <person name="Sakthikumar S."/>
            <person name="Salamov A.A."/>
            <person name="Schmutz J."/>
            <person name="Selles B."/>
            <person name="Shapiro H."/>
            <person name="Tanguay P."/>
            <person name="Tuskan G.A."/>
            <person name="Henrissat B."/>
            <person name="Van de Peer Y."/>
            <person name="Rouze P."/>
            <person name="Ellis J.G."/>
            <person name="Dodds P.N."/>
            <person name="Schein J.E."/>
            <person name="Zhong S."/>
            <person name="Hamelin R.C."/>
            <person name="Grigoriev I.V."/>
            <person name="Szabo L.J."/>
            <person name="Martin F."/>
        </authorList>
    </citation>
    <scope>NUCLEOTIDE SEQUENCE [LARGE SCALE GENOMIC DNA]</scope>
    <source>
        <strain evidence="8">98AG31 / pathotype 3-4-7</strain>
    </source>
</reference>
<evidence type="ECO:0000256" key="2">
    <source>
        <dbReference type="ARBA" id="ARBA00022692"/>
    </source>
</evidence>
<dbReference type="STRING" id="747676.F4RCE2"/>
<feature type="compositionally biased region" description="Basic and acidic residues" evidence="5">
    <location>
        <begin position="347"/>
        <end position="356"/>
    </location>
</feature>
<dbReference type="KEGG" id="mlr:MELLADRAFT_77012"/>
<dbReference type="InParanoid" id="F4RCE2"/>
<dbReference type="OrthoDB" id="408954at2759"/>
<dbReference type="AlphaFoldDB" id="F4RCE2"/>
<dbReference type="GO" id="GO:0051999">
    <property type="term" value="P:mannosyl-inositol phosphorylceramide biosynthetic process"/>
    <property type="evidence" value="ECO:0007669"/>
    <property type="project" value="EnsemblFungi"/>
</dbReference>
<dbReference type="VEuPathDB" id="FungiDB:MELLADRAFT_77012"/>
<dbReference type="GO" id="GO:0005506">
    <property type="term" value="F:iron ion binding"/>
    <property type="evidence" value="ECO:0007669"/>
    <property type="project" value="InterPro"/>
</dbReference>